<dbReference type="Proteomes" id="UP000033115">
    <property type="component" value="Chromosome"/>
</dbReference>
<keyword evidence="7 8" id="KW-0472">Membrane</keyword>
<dbReference type="PANTHER" id="PTHR43357">
    <property type="entry name" value="INNER MEMBRANE ABC TRANSPORTER PERMEASE PROTEIN YDCV"/>
    <property type="match status" value="1"/>
</dbReference>
<accession>A0A0E3K0Q0</accession>
<keyword evidence="6 8" id="KW-1133">Transmembrane helix</keyword>
<evidence type="ECO:0000256" key="6">
    <source>
        <dbReference type="ARBA" id="ARBA00022989"/>
    </source>
</evidence>
<dbReference type="GO" id="GO:0055085">
    <property type="term" value="P:transmembrane transport"/>
    <property type="evidence" value="ECO:0007669"/>
    <property type="project" value="InterPro"/>
</dbReference>
<protein>
    <submittedName>
        <fullName evidence="10">Binding-protein-dependent transport systems inner membrane component</fullName>
    </submittedName>
</protein>
<evidence type="ECO:0000256" key="4">
    <source>
        <dbReference type="ARBA" id="ARBA00022519"/>
    </source>
</evidence>
<dbReference type="KEGG" id="csq:CSCA_2083"/>
<keyword evidence="5 8" id="KW-0812">Transmembrane</keyword>
<feature type="transmembrane region" description="Helical" evidence="8">
    <location>
        <begin position="7"/>
        <end position="31"/>
    </location>
</feature>
<dbReference type="RefSeq" id="WP_029162992.1">
    <property type="nucleotide sequence ID" value="NZ_CP009933.1"/>
</dbReference>
<dbReference type="GO" id="GO:0005886">
    <property type="term" value="C:plasma membrane"/>
    <property type="evidence" value="ECO:0007669"/>
    <property type="project" value="UniProtKB-SubCell"/>
</dbReference>
<dbReference type="Gene3D" id="1.10.3720.10">
    <property type="entry name" value="MetI-like"/>
    <property type="match status" value="1"/>
</dbReference>
<dbReference type="HOGENOM" id="CLU_016047_3_1_9"/>
<dbReference type="CDD" id="cd06261">
    <property type="entry name" value="TM_PBP2"/>
    <property type="match status" value="1"/>
</dbReference>
<gene>
    <name evidence="10" type="ORF">CSCA_2083</name>
</gene>
<reference evidence="10 11" key="1">
    <citation type="journal article" date="2015" name="J. Biotechnol.">
        <title>Complete genome sequence of a malodorant-producing acetogen, Clostridium scatologenes ATCC 25775(T).</title>
        <authorList>
            <person name="Zhu Z."/>
            <person name="Guo T."/>
            <person name="Zheng H."/>
            <person name="Song T."/>
            <person name="Ouyang P."/>
            <person name="Xie J."/>
        </authorList>
    </citation>
    <scope>NUCLEOTIDE SEQUENCE [LARGE SCALE GENOMIC DNA]</scope>
    <source>
        <strain evidence="10 11">ATCC 25775</strain>
    </source>
</reference>
<sequence>MKRKNGFLIFVTTLVYIFLLAPLIIMSVAAFGTNEYLKFPPDGFSLRWVQNIFQVEMFMKTFKISMEVAVIGTFIALLIGIPAAYVLSRYDFKGKGILQNLFLSPVIVPGIVLGFSLLEFLVIVNKLPLFPSLLLGHTVTILPYIIRVVSSSLESFDYSIEEAAISLGASRLKTFFLVVMPNVTSGIIAAFILAFINSFNNVPISVFLTGPGISTLPIQMMSYVEYYFDPTVAALSVILMAMTAVLMFIVEKTLGLSFFAK</sequence>
<proteinExistence type="inferred from homology"/>
<evidence type="ECO:0000256" key="3">
    <source>
        <dbReference type="ARBA" id="ARBA00022475"/>
    </source>
</evidence>
<evidence type="ECO:0000256" key="5">
    <source>
        <dbReference type="ARBA" id="ARBA00022692"/>
    </source>
</evidence>
<feature type="transmembrane region" description="Helical" evidence="8">
    <location>
        <begin position="202"/>
        <end position="220"/>
    </location>
</feature>
<feature type="transmembrane region" description="Helical" evidence="8">
    <location>
        <begin position="100"/>
        <end position="123"/>
    </location>
</feature>
<keyword evidence="11" id="KW-1185">Reference proteome</keyword>
<dbReference type="Pfam" id="PF00528">
    <property type="entry name" value="BPD_transp_1"/>
    <property type="match status" value="1"/>
</dbReference>
<evidence type="ECO:0000313" key="11">
    <source>
        <dbReference type="Proteomes" id="UP000033115"/>
    </source>
</evidence>
<dbReference type="PANTHER" id="PTHR43357:SF4">
    <property type="entry name" value="INNER MEMBRANE ABC TRANSPORTER PERMEASE PROTEIN YDCV"/>
    <property type="match status" value="1"/>
</dbReference>
<name>A0A0E3K0Q0_CLOSL</name>
<dbReference type="STRING" id="1548.CSCA_2083"/>
<feature type="transmembrane region" description="Helical" evidence="8">
    <location>
        <begin position="175"/>
        <end position="196"/>
    </location>
</feature>
<dbReference type="SUPFAM" id="SSF161098">
    <property type="entry name" value="MetI-like"/>
    <property type="match status" value="1"/>
</dbReference>
<evidence type="ECO:0000256" key="8">
    <source>
        <dbReference type="RuleBase" id="RU363032"/>
    </source>
</evidence>
<evidence type="ECO:0000256" key="7">
    <source>
        <dbReference type="ARBA" id="ARBA00023136"/>
    </source>
</evidence>
<comment type="subcellular location">
    <subcellularLocation>
        <location evidence="1">Cell inner membrane</location>
        <topology evidence="1">Multi-pass membrane protein</topology>
    </subcellularLocation>
    <subcellularLocation>
        <location evidence="8">Cell membrane</location>
        <topology evidence="8">Multi-pass membrane protein</topology>
    </subcellularLocation>
</comment>
<organism evidence="10 11">
    <name type="scientific">Clostridium scatologenes</name>
    <dbReference type="NCBI Taxonomy" id="1548"/>
    <lineage>
        <taxon>Bacteria</taxon>
        <taxon>Bacillati</taxon>
        <taxon>Bacillota</taxon>
        <taxon>Clostridia</taxon>
        <taxon>Eubacteriales</taxon>
        <taxon>Clostridiaceae</taxon>
        <taxon>Clostridium</taxon>
    </lineage>
</organism>
<feature type="domain" description="ABC transmembrane type-1" evidence="9">
    <location>
        <begin position="62"/>
        <end position="250"/>
    </location>
</feature>
<dbReference type="InterPro" id="IPR035906">
    <property type="entry name" value="MetI-like_sf"/>
</dbReference>
<evidence type="ECO:0000259" key="9">
    <source>
        <dbReference type="PROSITE" id="PS50928"/>
    </source>
</evidence>
<keyword evidence="4" id="KW-0997">Cell inner membrane</keyword>
<comment type="similarity">
    <text evidence="8">Belongs to the binding-protein-dependent transport system permease family.</text>
</comment>
<evidence type="ECO:0000256" key="1">
    <source>
        <dbReference type="ARBA" id="ARBA00004429"/>
    </source>
</evidence>
<dbReference type="PROSITE" id="PS50928">
    <property type="entry name" value="ABC_TM1"/>
    <property type="match status" value="1"/>
</dbReference>
<keyword evidence="3" id="KW-1003">Cell membrane</keyword>
<feature type="transmembrane region" description="Helical" evidence="8">
    <location>
        <begin position="232"/>
        <end position="250"/>
    </location>
</feature>
<dbReference type="EMBL" id="CP009933">
    <property type="protein sequence ID" value="AKA69208.1"/>
    <property type="molecule type" value="Genomic_DNA"/>
</dbReference>
<dbReference type="AlphaFoldDB" id="A0A0E3K0Q0"/>
<evidence type="ECO:0000313" key="10">
    <source>
        <dbReference type="EMBL" id="AKA69208.1"/>
    </source>
</evidence>
<feature type="transmembrane region" description="Helical" evidence="8">
    <location>
        <begin position="68"/>
        <end position="88"/>
    </location>
</feature>
<dbReference type="InterPro" id="IPR000515">
    <property type="entry name" value="MetI-like"/>
</dbReference>
<keyword evidence="2 8" id="KW-0813">Transport</keyword>
<evidence type="ECO:0000256" key="2">
    <source>
        <dbReference type="ARBA" id="ARBA00022448"/>
    </source>
</evidence>